<proteinExistence type="predicted"/>
<accession>A0A5B8RAR2</accession>
<evidence type="ECO:0000256" key="1">
    <source>
        <dbReference type="SAM" id="Phobius"/>
    </source>
</evidence>
<protein>
    <submittedName>
        <fullName evidence="2">Uncharacterized protein</fullName>
    </submittedName>
</protein>
<name>A0A5B8RAR2_9ZZZZ</name>
<feature type="transmembrane region" description="Helical" evidence="1">
    <location>
        <begin position="29"/>
        <end position="47"/>
    </location>
</feature>
<keyword evidence="1" id="KW-0812">Transmembrane</keyword>
<evidence type="ECO:0000313" key="2">
    <source>
        <dbReference type="EMBL" id="QEA03825.1"/>
    </source>
</evidence>
<reference evidence="2" key="1">
    <citation type="submission" date="2019-06" db="EMBL/GenBank/DDBJ databases">
        <authorList>
            <person name="Murdoch R.W."/>
            <person name="Fathepure B."/>
        </authorList>
    </citation>
    <scope>NUCLEOTIDE SEQUENCE</scope>
</reference>
<keyword evidence="1" id="KW-0472">Membrane</keyword>
<dbReference type="AlphaFoldDB" id="A0A5B8RAR2"/>
<gene>
    <name evidence="2" type="ORF">KBTEX_00125</name>
</gene>
<feature type="transmembrane region" description="Helical" evidence="1">
    <location>
        <begin position="53"/>
        <end position="71"/>
    </location>
</feature>
<feature type="transmembrane region" description="Helical" evidence="1">
    <location>
        <begin position="6"/>
        <end position="24"/>
    </location>
</feature>
<dbReference type="EMBL" id="MN079076">
    <property type="protein sequence ID" value="QEA03825.1"/>
    <property type="molecule type" value="Genomic_DNA"/>
</dbReference>
<keyword evidence="1" id="KW-1133">Transmembrane helix</keyword>
<sequence>MGLEFAAWHLWLIAALAALLLELLAGGELFFLALAAGLAVGGLVAGFTGFPLTVQIITAAVVDMALTPLVIRRVRRRRERVRYAVAGEGGEAGRICTVIVRNGRAVIHLRHDALPVRFEDGSIPPADSRVRVLRIEGITAIVAPAD</sequence>
<organism evidence="2">
    <name type="scientific">uncultured organism</name>
    <dbReference type="NCBI Taxonomy" id="155900"/>
    <lineage>
        <taxon>unclassified sequences</taxon>
        <taxon>environmental samples</taxon>
    </lineage>
</organism>